<dbReference type="PANTHER" id="PTHR35218">
    <property type="entry name" value="RNASE H DOMAIN-CONTAINING PROTEIN"/>
    <property type="match status" value="1"/>
</dbReference>
<dbReference type="SUPFAM" id="SSF56219">
    <property type="entry name" value="DNase I-like"/>
    <property type="match status" value="1"/>
</dbReference>
<organism evidence="1 2">
    <name type="scientific">Gossypium arboreum</name>
    <name type="common">Tree cotton</name>
    <name type="synonym">Gossypium nanking</name>
    <dbReference type="NCBI Taxonomy" id="29729"/>
    <lineage>
        <taxon>Eukaryota</taxon>
        <taxon>Viridiplantae</taxon>
        <taxon>Streptophyta</taxon>
        <taxon>Embryophyta</taxon>
        <taxon>Tracheophyta</taxon>
        <taxon>Spermatophyta</taxon>
        <taxon>Magnoliopsida</taxon>
        <taxon>eudicotyledons</taxon>
        <taxon>Gunneridae</taxon>
        <taxon>Pentapetalae</taxon>
        <taxon>rosids</taxon>
        <taxon>malvids</taxon>
        <taxon>Malvales</taxon>
        <taxon>Malvaceae</taxon>
        <taxon>Malvoideae</taxon>
        <taxon>Gossypium</taxon>
    </lineage>
</organism>
<dbReference type="InterPro" id="IPR036691">
    <property type="entry name" value="Endo/exonu/phosph_ase_sf"/>
</dbReference>
<protein>
    <recommendedName>
        <fullName evidence="3">Reverse transcriptase</fullName>
    </recommendedName>
</protein>
<dbReference type="Gene3D" id="3.60.10.10">
    <property type="entry name" value="Endonuclease/exonuclease/phosphatase"/>
    <property type="match status" value="1"/>
</dbReference>
<keyword evidence="2" id="KW-1185">Reference proteome</keyword>
<proteinExistence type="predicted"/>
<dbReference type="Proteomes" id="UP001358586">
    <property type="component" value="Chromosome 9"/>
</dbReference>
<dbReference type="PANTHER" id="PTHR35218:SF9">
    <property type="entry name" value="ENDONUCLEASE_EXONUCLEASE_PHOSPHATASE DOMAIN-CONTAINING PROTEIN"/>
    <property type="match status" value="1"/>
</dbReference>
<evidence type="ECO:0008006" key="3">
    <source>
        <dbReference type="Google" id="ProtNLM"/>
    </source>
</evidence>
<reference evidence="1 2" key="1">
    <citation type="submission" date="2023-03" db="EMBL/GenBank/DDBJ databases">
        <title>WGS of Gossypium arboreum.</title>
        <authorList>
            <person name="Yu D."/>
        </authorList>
    </citation>
    <scope>NUCLEOTIDE SEQUENCE [LARGE SCALE GENOMIC DNA]</scope>
    <source>
        <tissue evidence="1">Leaf</tissue>
    </source>
</reference>
<dbReference type="EMBL" id="JARKNE010000009">
    <property type="protein sequence ID" value="KAK5802450.1"/>
    <property type="molecule type" value="Genomic_DNA"/>
</dbReference>
<evidence type="ECO:0000313" key="1">
    <source>
        <dbReference type="EMBL" id="KAK5802450.1"/>
    </source>
</evidence>
<evidence type="ECO:0000313" key="2">
    <source>
        <dbReference type="Proteomes" id="UP001358586"/>
    </source>
</evidence>
<gene>
    <name evidence="1" type="ORF">PVK06_030041</name>
</gene>
<name>A0ABR0NM86_GOSAR</name>
<accession>A0ABR0NM86</accession>
<comment type="caution">
    <text evidence="1">The sequence shown here is derived from an EMBL/GenBank/DDBJ whole genome shotgun (WGS) entry which is preliminary data.</text>
</comment>
<sequence length="269" mass="31699">MKIICWNVRGLGNLRTVRRLWFSLKQHNPKMVFFMETKIDDKHMEKIRRRCGFVNGIDVGANDSQGGICLAWRKEITVSLKAFSKNHIDVLIEESNVSGEWRFIGFYGLPYVSNQSASWNLLRMLGEEQRYSWLVSDNGTSYKRSPRFKFEARWILEELIEREIKKSWESSNGSISEKLESLQVSLTRWVSSIKKGRDGLKKKLTKELGILMESEKDDDIMEKLIHTRTRLNIEINKDEMYWKQRARANWLQLGDKNLAFFINMPQLIE</sequence>